<evidence type="ECO:0000256" key="6">
    <source>
        <dbReference type="ARBA" id="ARBA00029455"/>
    </source>
</evidence>
<keyword evidence="5" id="KW-0687">Ribonucleoprotein</keyword>
<gene>
    <name evidence="9" type="primary">LOC121393122</name>
</gene>
<feature type="region of interest" description="Disordered" evidence="7">
    <location>
        <begin position="73"/>
        <end position="133"/>
    </location>
</feature>
<evidence type="ECO:0000256" key="4">
    <source>
        <dbReference type="ARBA" id="ARBA00023242"/>
    </source>
</evidence>
<dbReference type="GO" id="GO:0032040">
    <property type="term" value="C:small-subunit processome"/>
    <property type="evidence" value="ECO:0007669"/>
    <property type="project" value="TreeGrafter"/>
</dbReference>
<feature type="compositionally biased region" description="Acidic residues" evidence="7">
    <location>
        <begin position="75"/>
        <end position="99"/>
    </location>
</feature>
<keyword evidence="8" id="KW-1185">Reference proteome</keyword>
<comment type="subcellular location">
    <subcellularLocation>
        <location evidence="1">Nucleus</location>
        <location evidence="1">Nucleolus</location>
    </subcellularLocation>
</comment>
<protein>
    <submittedName>
        <fullName evidence="9">U3 small nucleolar ribonucleoprotein protein MPP10-like</fullName>
    </submittedName>
</protein>
<reference evidence="8" key="1">
    <citation type="submission" date="2024-06" db="UniProtKB">
        <authorList>
            <consortium name="RefSeq"/>
        </authorList>
    </citation>
    <scope>NUCLEOTIDE SEQUENCE [LARGE SCALE GENOMIC DNA]</scope>
    <source>
        <strain evidence="8">J_2021</strain>
    </source>
</reference>
<evidence type="ECO:0000313" key="9">
    <source>
        <dbReference type="RefSeq" id="XP_041443695.1"/>
    </source>
</evidence>
<dbReference type="GeneID" id="121393122"/>
<dbReference type="Pfam" id="PF04006">
    <property type="entry name" value="Mpp10"/>
    <property type="match status" value="1"/>
</dbReference>
<evidence type="ECO:0000256" key="2">
    <source>
        <dbReference type="ARBA" id="ARBA00022517"/>
    </source>
</evidence>
<dbReference type="OrthoDB" id="445326at2759"/>
<evidence type="ECO:0000256" key="7">
    <source>
        <dbReference type="SAM" id="MobiDB-lite"/>
    </source>
</evidence>
<proteinExistence type="inferred from homology"/>
<reference evidence="9" key="2">
    <citation type="submission" date="2025-08" db="UniProtKB">
        <authorList>
            <consortium name="RefSeq"/>
        </authorList>
    </citation>
    <scope>IDENTIFICATION</scope>
    <source>
        <strain evidence="9">J_2021</strain>
        <tissue evidence="9">Erythrocytes</tissue>
    </source>
</reference>
<keyword evidence="4" id="KW-0539">Nucleus</keyword>
<keyword evidence="2" id="KW-0690">Ribosome biogenesis</keyword>
<dbReference type="CTD" id="121393122"/>
<comment type="similarity">
    <text evidence="6">Belongs to the MPP10 family.</text>
</comment>
<organism evidence="8 9">
    <name type="scientific">Xenopus laevis</name>
    <name type="common">African clawed frog</name>
    <dbReference type="NCBI Taxonomy" id="8355"/>
    <lineage>
        <taxon>Eukaryota</taxon>
        <taxon>Metazoa</taxon>
        <taxon>Chordata</taxon>
        <taxon>Craniata</taxon>
        <taxon>Vertebrata</taxon>
        <taxon>Euteleostomi</taxon>
        <taxon>Amphibia</taxon>
        <taxon>Batrachia</taxon>
        <taxon>Anura</taxon>
        <taxon>Pipoidea</taxon>
        <taxon>Pipidae</taxon>
        <taxon>Xenopodinae</taxon>
        <taxon>Xenopus</taxon>
        <taxon>Xenopus</taxon>
    </lineage>
</organism>
<dbReference type="Proteomes" id="UP000186698">
    <property type="component" value="Chromosome 3S"/>
</dbReference>
<dbReference type="PANTHER" id="PTHR17039:SF0">
    <property type="entry name" value="U3 SMALL NUCLEOLAR RIBONUCLEOPROTEIN PROTEIN MPP10"/>
    <property type="match status" value="1"/>
</dbReference>
<keyword evidence="3" id="KW-0698">rRNA processing</keyword>
<dbReference type="InterPro" id="IPR012173">
    <property type="entry name" value="Mpp10"/>
</dbReference>
<name>A0A8J1MRP2_XENLA</name>
<feature type="compositionally biased region" description="Acidic residues" evidence="7">
    <location>
        <begin position="122"/>
        <end position="133"/>
    </location>
</feature>
<evidence type="ECO:0000256" key="3">
    <source>
        <dbReference type="ARBA" id="ARBA00022552"/>
    </source>
</evidence>
<evidence type="ECO:0000256" key="1">
    <source>
        <dbReference type="ARBA" id="ARBA00004604"/>
    </source>
</evidence>
<dbReference type="AlphaFoldDB" id="A0A8J1MRP2"/>
<evidence type="ECO:0000313" key="8">
    <source>
        <dbReference type="Proteomes" id="UP000186698"/>
    </source>
</evidence>
<dbReference type="GO" id="GO:0034457">
    <property type="term" value="C:Mpp10 complex"/>
    <property type="evidence" value="ECO:0007669"/>
    <property type="project" value="InterPro"/>
</dbReference>
<evidence type="ECO:0000256" key="5">
    <source>
        <dbReference type="ARBA" id="ARBA00023274"/>
    </source>
</evidence>
<dbReference type="PANTHER" id="PTHR17039">
    <property type="entry name" value="U3 SMALL NUCLEOLAR RIBONUCLEOPROTEIN PROTEIN MPP10"/>
    <property type="match status" value="1"/>
</dbReference>
<sequence length="261" mass="30676">MASVHTGTQKCYYDLQKSQLALAVGSPLEVLIIENFDEEQIWQQLELQNNAVLSYFKKAVSTAQKDKDIYLAQSAEEETPDEGEGVSEEESELISESEEEQRTQEKILANTKRPKRTPVETFSDDDDDSDMDFDIDKLEKQNKQKHNNKKTMAKASETSILDDKFFKLSEMEAFLEKVEKEDGEEDDNDEVDYFEDIDSYDDDDMDEDFHITKSNKRVSCVLRKWLEKSVKRIKSFAKHLYLSLNIKIKWFEHEIFRMLWY</sequence>
<accession>A0A8J1MRP2</accession>
<dbReference type="KEGG" id="xla:121393122"/>
<dbReference type="GO" id="GO:0005732">
    <property type="term" value="C:sno(s)RNA-containing ribonucleoprotein complex"/>
    <property type="evidence" value="ECO:0007669"/>
    <property type="project" value="InterPro"/>
</dbReference>
<dbReference type="RefSeq" id="XP_041443695.1">
    <property type="nucleotide sequence ID" value="XM_041587761.1"/>
</dbReference>
<dbReference type="GO" id="GO:0006364">
    <property type="term" value="P:rRNA processing"/>
    <property type="evidence" value="ECO:0007669"/>
    <property type="project" value="UniProtKB-KW"/>
</dbReference>